<keyword evidence="1" id="KW-0479">Metal-binding</keyword>
<proteinExistence type="predicted"/>
<evidence type="ECO:0000256" key="4">
    <source>
        <dbReference type="PROSITE-ProRule" id="PRU00510"/>
    </source>
</evidence>
<dbReference type="Proteomes" id="UP000011705">
    <property type="component" value="Chromosome"/>
</dbReference>
<dbReference type="InterPro" id="IPR000962">
    <property type="entry name" value="Znf_DskA_TraR"/>
</dbReference>
<dbReference type="SUPFAM" id="SSF57716">
    <property type="entry name" value="Glucocorticoid receptor-like (DNA-binding domain)"/>
    <property type="match status" value="1"/>
</dbReference>
<dbReference type="EMBL" id="AGDV01000006">
    <property type="protein sequence ID" value="EMB35031.1"/>
    <property type="molecule type" value="Genomic_DNA"/>
</dbReference>
<dbReference type="SUPFAM" id="SSF109635">
    <property type="entry name" value="DnaK suppressor protein DksA, alpha-hairpin domain"/>
    <property type="match status" value="1"/>
</dbReference>
<name>A0A0E2E6B0_TREDN</name>
<comment type="caution">
    <text evidence="6">The sequence shown here is derived from an EMBL/GenBank/DDBJ whole genome shotgun (WGS) entry which is preliminary data.</text>
</comment>
<dbReference type="HOGENOM" id="CLU_043144_4_1_12"/>
<feature type="zinc finger region" description="dksA C4-type" evidence="4">
    <location>
        <begin position="85"/>
        <end position="109"/>
    </location>
</feature>
<dbReference type="Gene3D" id="1.20.120.910">
    <property type="entry name" value="DksA, coiled-coil domain"/>
    <property type="match status" value="1"/>
</dbReference>
<dbReference type="PATRIC" id="fig|999432.5.peg.826"/>
<organism evidence="6">
    <name type="scientific">Treponema denticola H-22</name>
    <dbReference type="NCBI Taxonomy" id="999432"/>
    <lineage>
        <taxon>Bacteria</taxon>
        <taxon>Pseudomonadati</taxon>
        <taxon>Spirochaetota</taxon>
        <taxon>Spirochaetia</taxon>
        <taxon>Spirochaetales</taxon>
        <taxon>Treponemataceae</taxon>
        <taxon>Treponema</taxon>
    </lineage>
</organism>
<feature type="domain" description="Zinc finger DksA/TraR C4-type" evidence="5">
    <location>
        <begin position="80"/>
        <end position="115"/>
    </location>
</feature>
<evidence type="ECO:0000256" key="1">
    <source>
        <dbReference type="ARBA" id="ARBA00022723"/>
    </source>
</evidence>
<dbReference type="PROSITE" id="PS51128">
    <property type="entry name" value="ZF_DKSA_2"/>
    <property type="match status" value="1"/>
</dbReference>
<evidence type="ECO:0000256" key="3">
    <source>
        <dbReference type="ARBA" id="ARBA00022833"/>
    </source>
</evidence>
<evidence type="ECO:0000259" key="5">
    <source>
        <dbReference type="Pfam" id="PF01258"/>
    </source>
</evidence>
<dbReference type="AlphaFoldDB" id="A0A0E2E6B0"/>
<dbReference type="GO" id="GO:0008270">
    <property type="term" value="F:zinc ion binding"/>
    <property type="evidence" value="ECO:0007669"/>
    <property type="project" value="UniProtKB-KW"/>
</dbReference>
<dbReference type="Pfam" id="PF01258">
    <property type="entry name" value="zf-dskA_traR"/>
    <property type="match status" value="1"/>
</dbReference>
<keyword evidence="2" id="KW-0863">Zinc-finger</keyword>
<dbReference type="RefSeq" id="WP_002668254.1">
    <property type="nucleotide sequence ID" value="NZ_CM001795.1"/>
</dbReference>
<dbReference type="PANTHER" id="PTHR33823:SF4">
    <property type="entry name" value="GENERAL STRESS PROTEIN 16O"/>
    <property type="match status" value="1"/>
</dbReference>
<keyword evidence="3" id="KW-0862">Zinc</keyword>
<accession>A0A0E2E6B0</accession>
<dbReference type="PANTHER" id="PTHR33823">
    <property type="entry name" value="RNA POLYMERASE-BINDING TRANSCRIPTION FACTOR DKSA-RELATED"/>
    <property type="match status" value="1"/>
</dbReference>
<dbReference type="InterPro" id="IPR037187">
    <property type="entry name" value="DnaK_N"/>
</dbReference>
<protein>
    <submittedName>
        <fullName evidence="6">RNA polymerase-binding protein DksA</fullName>
    </submittedName>
</protein>
<evidence type="ECO:0000313" key="6">
    <source>
        <dbReference type="EMBL" id="EMB35031.1"/>
    </source>
</evidence>
<gene>
    <name evidence="6" type="ORF">HMPREF9726_00797</name>
</gene>
<sequence>MKKKFIEEMKEYLLKEREEILASLRKNDEEYAETLANSIPKDFADLASYSTDRDMLEFIGENNVKKLQKIDSALERIREGKYGKCITCKEQIPEDRLKALPYALKCIHCQAKSEKKMHP</sequence>
<evidence type="ECO:0000256" key="2">
    <source>
        <dbReference type="ARBA" id="ARBA00022771"/>
    </source>
</evidence>
<reference evidence="6" key="1">
    <citation type="submission" date="2012-01" db="EMBL/GenBank/DDBJ databases">
        <title>The Genome Sequence of Treponema denticola H-22.</title>
        <authorList>
            <consortium name="The Broad Institute Genome Sequencing Platform"/>
            <person name="Earl A."/>
            <person name="Ward D."/>
            <person name="Feldgarden M."/>
            <person name="Gevers D."/>
            <person name="Blanton J.M."/>
            <person name="Fenno C.J."/>
            <person name="Baranova O.V."/>
            <person name="Mathney J."/>
            <person name="Dewhirst F.E."/>
            <person name="Izard J."/>
            <person name="Young S.K."/>
            <person name="Zeng Q."/>
            <person name="Gargeya S."/>
            <person name="Fitzgerald M."/>
            <person name="Haas B."/>
            <person name="Abouelleil A."/>
            <person name="Alvarado L."/>
            <person name="Arachchi H.M."/>
            <person name="Berlin A."/>
            <person name="Chapman S.B."/>
            <person name="Gearin G."/>
            <person name="Goldberg J."/>
            <person name="Griggs A."/>
            <person name="Gujja S."/>
            <person name="Hansen M."/>
            <person name="Heiman D."/>
            <person name="Howarth C."/>
            <person name="Larimer J."/>
            <person name="Lui A."/>
            <person name="MacDonald P.J.P."/>
            <person name="McCowen C."/>
            <person name="Montmayeur A."/>
            <person name="Murphy C."/>
            <person name="Neiman D."/>
            <person name="Pearson M."/>
            <person name="Priest M."/>
            <person name="Roberts A."/>
            <person name="Saif S."/>
            <person name="Shea T."/>
            <person name="Sisk P."/>
            <person name="Stolte C."/>
            <person name="Sykes S."/>
            <person name="Wortman J."/>
            <person name="Nusbaum C."/>
            <person name="Birren B."/>
        </authorList>
    </citation>
    <scope>NUCLEOTIDE SEQUENCE [LARGE SCALE GENOMIC DNA]</scope>
    <source>
        <strain evidence="6">H-22</strain>
    </source>
</reference>